<dbReference type="EMBL" id="JXTB01000002">
    <property type="protein sequence ID" value="PON80123.1"/>
    <property type="molecule type" value="Genomic_DNA"/>
</dbReference>
<dbReference type="GO" id="GO:0051301">
    <property type="term" value="P:cell division"/>
    <property type="evidence" value="ECO:0007669"/>
    <property type="project" value="UniProtKB-KW"/>
</dbReference>
<sequence length="119" mass="14151">MCFHKLVRIQLLSGRSWIFFEKFDYLQYPAVSCLLSHICIWRKLPLQLNWAWDCDVFSLDGYNMYVVVLFKPHHIAAGATYLAAKFLHMDLASYRNIWQEFQTTPVILQDVTQQLMELF</sequence>
<dbReference type="OrthoDB" id="1617978at2759"/>
<keyword evidence="2" id="KW-0131">Cell cycle</keyword>
<dbReference type="STRING" id="3476.A0A2P5E3L7"/>
<accession>A0A2P5E3L7</accession>
<evidence type="ECO:0000256" key="1">
    <source>
        <dbReference type="ARBA" id="ARBA00022618"/>
    </source>
</evidence>
<proteinExistence type="predicted"/>
<dbReference type="GO" id="GO:0006357">
    <property type="term" value="P:regulation of transcription by RNA polymerase II"/>
    <property type="evidence" value="ECO:0007669"/>
    <property type="project" value="InterPro"/>
</dbReference>
<organism evidence="3 4">
    <name type="scientific">Parasponia andersonii</name>
    <name type="common">Sponia andersonii</name>
    <dbReference type="NCBI Taxonomy" id="3476"/>
    <lineage>
        <taxon>Eukaryota</taxon>
        <taxon>Viridiplantae</taxon>
        <taxon>Streptophyta</taxon>
        <taxon>Embryophyta</taxon>
        <taxon>Tracheophyta</taxon>
        <taxon>Spermatophyta</taxon>
        <taxon>Magnoliopsida</taxon>
        <taxon>eudicotyledons</taxon>
        <taxon>Gunneridae</taxon>
        <taxon>Pentapetalae</taxon>
        <taxon>rosids</taxon>
        <taxon>fabids</taxon>
        <taxon>Rosales</taxon>
        <taxon>Cannabaceae</taxon>
        <taxon>Parasponia</taxon>
    </lineage>
</organism>
<dbReference type="PANTHER" id="PTHR10026">
    <property type="entry name" value="CYCLIN"/>
    <property type="match status" value="1"/>
</dbReference>
<evidence type="ECO:0000313" key="3">
    <source>
        <dbReference type="EMBL" id="PON80123.1"/>
    </source>
</evidence>
<dbReference type="InterPro" id="IPR043198">
    <property type="entry name" value="Cyclin/Ssn8"/>
</dbReference>
<name>A0A2P5E3L7_PARAD</name>
<dbReference type="Gene3D" id="1.10.472.10">
    <property type="entry name" value="Cyclin-like"/>
    <property type="match status" value="1"/>
</dbReference>
<evidence type="ECO:0000256" key="2">
    <source>
        <dbReference type="ARBA" id="ARBA00023306"/>
    </source>
</evidence>
<dbReference type="SUPFAM" id="SSF47954">
    <property type="entry name" value="Cyclin-like"/>
    <property type="match status" value="1"/>
</dbReference>
<dbReference type="GO" id="GO:0016538">
    <property type="term" value="F:cyclin-dependent protein serine/threonine kinase regulator activity"/>
    <property type="evidence" value="ECO:0007669"/>
    <property type="project" value="InterPro"/>
</dbReference>
<protein>
    <submittedName>
        <fullName evidence="3">Cyclin-like</fullName>
    </submittedName>
</protein>
<keyword evidence="4" id="KW-1185">Reference proteome</keyword>
<dbReference type="InterPro" id="IPR036915">
    <property type="entry name" value="Cyclin-like_sf"/>
</dbReference>
<dbReference type="AlphaFoldDB" id="A0A2P5E3L7"/>
<keyword evidence="1" id="KW-0132">Cell division</keyword>
<dbReference type="Proteomes" id="UP000237105">
    <property type="component" value="Unassembled WGS sequence"/>
</dbReference>
<gene>
    <name evidence="3" type="ORF">PanWU01x14_005730</name>
</gene>
<evidence type="ECO:0000313" key="4">
    <source>
        <dbReference type="Proteomes" id="UP000237105"/>
    </source>
</evidence>
<comment type="caution">
    <text evidence="3">The sequence shown here is derived from an EMBL/GenBank/DDBJ whole genome shotgun (WGS) entry which is preliminary data.</text>
</comment>
<reference evidence="4" key="1">
    <citation type="submission" date="2016-06" db="EMBL/GenBank/DDBJ databases">
        <title>Parallel loss of symbiosis genes in relatives of nitrogen-fixing non-legume Parasponia.</title>
        <authorList>
            <person name="Van Velzen R."/>
            <person name="Holmer R."/>
            <person name="Bu F."/>
            <person name="Rutten L."/>
            <person name="Van Zeijl A."/>
            <person name="Liu W."/>
            <person name="Santuari L."/>
            <person name="Cao Q."/>
            <person name="Sharma T."/>
            <person name="Shen D."/>
            <person name="Roswanjaya Y."/>
            <person name="Wardhani T."/>
            <person name="Kalhor M.S."/>
            <person name="Jansen J."/>
            <person name="Van den Hoogen J."/>
            <person name="Gungor B."/>
            <person name="Hartog M."/>
            <person name="Hontelez J."/>
            <person name="Verver J."/>
            <person name="Yang W.-C."/>
            <person name="Schijlen E."/>
            <person name="Repin R."/>
            <person name="Schilthuizen M."/>
            <person name="Schranz E."/>
            <person name="Heidstra R."/>
            <person name="Miyata K."/>
            <person name="Fedorova E."/>
            <person name="Kohlen W."/>
            <person name="Bisseling T."/>
            <person name="Smit S."/>
            <person name="Geurts R."/>
        </authorList>
    </citation>
    <scope>NUCLEOTIDE SEQUENCE [LARGE SCALE GENOMIC DNA]</scope>
    <source>
        <strain evidence="4">cv. WU1-14</strain>
    </source>
</reference>